<dbReference type="SUPFAM" id="SSF54523">
    <property type="entry name" value="Pili subunits"/>
    <property type="match status" value="1"/>
</dbReference>
<proteinExistence type="predicted"/>
<dbReference type="EMBL" id="JACCBF010000001">
    <property type="protein sequence ID" value="NYD30547.1"/>
    <property type="molecule type" value="Genomic_DNA"/>
</dbReference>
<dbReference type="AlphaFoldDB" id="A0A852RBN7"/>
<name>A0A852RBN7_9ACTN</name>
<comment type="caution">
    <text evidence="2">The sequence shown here is derived from an EMBL/GenBank/DDBJ whole genome shotgun (WGS) entry which is preliminary data.</text>
</comment>
<sequence length="163" mass="16706">MVLDAADHGRDDRGETLVELLVAVVILGIAGVAVMTGLAMTVKASDIQRKSTTNGAYVRSLAEAVQDWVAAGHYAACPAANAYLSPTVRGRLTGLPAGSGLSHDKPLSIGPTGARSACTTDTGVQLVTLHVTSPDATASRKVDEVLTIVVRKPCDPSVAPCTS</sequence>
<dbReference type="NCBIfam" id="TIGR02532">
    <property type="entry name" value="IV_pilin_GFxxxE"/>
    <property type="match status" value="1"/>
</dbReference>
<keyword evidence="3" id="KW-1185">Reference proteome</keyword>
<keyword evidence="1" id="KW-0812">Transmembrane</keyword>
<keyword evidence="1" id="KW-1133">Transmembrane helix</keyword>
<gene>
    <name evidence="2" type="ORF">BJ958_002093</name>
</gene>
<dbReference type="InterPro" id="IPR012902">
    <property type="entry name" value="N_methyl_site"/>
</dbReference>
<accession>A0A852RBN7</accession>
<reference evidence="2 3" key="1">
    <citation type="submission" date="2020-07" db="EMBL/GenBank/DDBJ databases">
        <title>Sequencing the genomes of 1000 actinobacteria strains.</title>
        <authorList>
            <person name="Klenk H.-P."/>
        </authorList>
    </citation>
    <scope>NUCLEOTIDE SEQUENCE [LARGE SCALE GENOMIC DNA]</scope>
    <source>
        <strain evidence="2 3">DSM 19082</strain>
    </source>
</reference>
<organism evidence="2 3">
    <name type="scientific">Nocardioides kongjuensis</name>
    <dbReference type="NCBI Taxonomy" id="349522"/>
    <lineage>
        <taxon>Bacteria</taxon>
        <taxon>Bacillati</taxon>
        <taxon>Actinomycetota</taxon>
        <taxon>Actinomycetes</taxon>
        <taxon>Propionibacteriales</taxon>
        <taxon>Nocardioidaceae</taxon>
        <taxon>Nocardioides</taxon>
    </lineage>
</organism>
<evidence type="ECO:0000313" key="2">
    <source>
        <dbReference type="EMBL" id="NYD30547.1"/>
    </source>
</evidence>
<protein>
    <submittedName>
        <fullName evidence="2">Prepilin-type N-terminal cleavage/methylation domain-containing protein</fullName>
    </submittedName>
</protein>
<dbReference type="Proteomes" id="UP000582231">
    <property type="component" value="Unassembled WGS sequence"/>
</dbReference>
<keyword evidence="1" id="KW-0472">Membrane</keyword>
<dbReference type="InterPro" id="IPR045584">
    <property type="entry name" value="Pilin-like"/>
</dbReference>
<dbReference type="Gene3D" id="3.30.700.10">
    <property type="entry name" value="Glycoprotein, Type 4 Pilin"/>
    <property type="match status" value="1"/>
</dbReference>
<dbReference type="RefSeq" id="WP_179726780.1">
    <property type="nucleotide sequence ID" value="NZ_BAABEF010000001.1"/>
</dbReference>
<dbReference type="Pfam" id="PF07963">
    <property type="entry name" value="N_methyl"/>
    <property type="match status" value="1"/>
</dbReference>
<evidence type="ECO:0000256" key="1">
    <source>
        <dbReference type="SAM" id="Phobius"/>
    </source>
</evidence>
<evidence type="ECO:0000313" key="3">
    <source>
        <dbReference type="Proteomes" id="UP000582231"/>
    </source>
</evidence>
<feature type="transmembrane region" description="Helical" evidence="1">
    <location>
        <begin position="20"/>
        <end position="42"/>
    </location>
</feature>